<dbReference type="EMBL" id="CM004396">
    <property type="protein sequence ID" value="KAG8645871.1"/>
    <property type="molecule type" value="Genomic_DNA"/>
</dbReference>
<accession>A0ACB7H106</accession>
<comment type="caution">
    <text evidence="1">The sequence shown here is derived from an EMBL/GenBank/DDBJ whole genome shotgun (WGS) entry which is preliminary data.</text>
</comment>
<name>A0ACB7H106_MANES</name>
<sequence length="1149" mass="130713">MASAFSASASTQNCKYDVFLSFRGADTRNNFISHLHSALGRKSIRTFIDDELRRGEEITSTLMRIIEESKSSVIIFSKNYASSTYCLDELEKIMECHECYGQIVIPIFFHVNPSDVLEPETGIFAVALRRHENEAKKKLDTVQGWKTSLIKAANLISPSFRVIRDARTEKDFREKLDKVKRWKIALTKVANLAGHDSHIIRQESELVDKIVNDVWKRVKQVSPSVSDSLVGIDSQVEHIKALLLIGFSDVRILGIWGMGGIGKTTVAGAVFKQIACQFEGCCFLANIGKESEKSGGLTRLGEELLSKVLQEREVRINTPDIESSYFKDMLHRKKVLIVLDDVNNTEQLEFLAGDHCWFGTGSRIIITSRDKQVLRKRVDVMYEVKELNYSEALHLFSRNAFKQSNPLDDFVFLSNLVVRYARGNPLALKVLGSMLFDKSKIEWESALKKLEKGPQMNIQHVLKLSYDNLDEEEQHIFLHIACLFEGEDRDSVVRALDGCGFSTDIGIGTLVDKSLVTIKNNKLKMHDLLREVGREIVRRESKRPSERSRLWNHDDIYKVFEENNGTEAIEGIILDTSRIQKLELNPNAFARMSNLKFLIFRMSSNHGDFEEECKLQLPTGLDSLPRELRYLYWDGYPLASLPANLPTNLVELNLPCSKVEMPWEGAKVPSTISQLNKLTVMSLKHSKNISSLPTNVDLPSLKTLDLYGCSNLNKFPEVSRNVRYLYLNETAIEEVPLSIECLSKLVILNMKSCTKLKCLPSTICKLKSLEIFILSGCTSLDTFPEILETMDHLQHLDLDETPIVNLSESICNLKALQVLDLSDCSKLENLPKNIKNLHFLEELRARGCNLLKLPAELKYLSSIVELNLSGNSFDRISADIEHLSKLRWLNVSSCKQLQSLPELPPRIKYVNARDCVSLESISGLKQLFEQGYSNSLTDETFVFTNCYKLDHEKWGDIVARAQLKIQHFAMGGKCYNRELYPASSVCFTYPASEIPEWFTGKSIGNSVTIQHLPPHWLNDRFLGFAVCVIVAFDDHFICDFPRGVISCKCNFENNYAGDSSHIFTLESWKYFPARSNGSKHVFLWYDCRWYDTIVAKSDWLNECWCNKVSFEFSAEILDCYIGANVQEEGNANCPQVEKCGVHPLYYKDE</sequence>
<proteinExistence type="predicted"/>
<evidence type="ECO:0000313" key="1">
    <source>
        <dbReference type="EMBL" id="KAG8645871.1"/>
    </source>
</evidence>
<organism evidence="1 2">
    <name type="scientific">Manihot esculenta</name>
    <name type="common">Cassava</name>
    <name type="synonym">Jatropha manihot</name>
    <dbReference type="NCBI Taxonomy" id="3983"/>
    <lineage>
        <taxon>Eukaryota</taxon>
        <taxon>Viridiplantae</taxon>
        <taxon>Streptophyta</taxon>
        <taxon>Embryophyta</taxon>
        <taxon>Tracheophyta</taxon>
        <taxon>Spermatophyta</taxon>
        <taxon>Magnoliopsida</taxon>
        <taxon>eudicotyledons</taxon>
        <taxon>Gunneridae</taxon>
        <taxon>Pentapetalae</taxon>
        <taxon>rosids</taxon>
        <taxon>fabids</taxon>
        <taxon>Malpighiales</taxon>
        <taxon>Euphorbiaceae</taxon>
        <taxon>Crotonoideae</taxon>
        <taxon>Manihoteae</taxon>
        <taxon>Manihot</taxon>
    </lineage>
</organism>
<protein>
    <submittedName>
        <fullName evidence="1">Uncharacterized protein</fullName>
    </submittedName>
</protein>
<keyword evidence="2" id="KW-1185">Reference proteome</keyword>
<evidence type="ECO:0000313" key="2">
    <source>
        <dbReference type="Proteomes" id="UP000091857"/>
    </source>
</evidence>
<reference evidence="2" key="1">
    <citation type="journal article" date="2016" name="Nat. Biotechnol.">
        <title>Sequencing wild and cultivated cassava and related species reveals extensive interspecific hybridization and genetic diversity.</title>
        <authorList>
            <person name="Bredeson J.V."/>
            <person name="Lyons J.B."/>
            <person name="Prochnik S.E."/>
            <person name="Wu G.A."/>
            <person name="Ha C.M."/>
            <person name="Edsinger-Gonzales E."/>
            <person name="Grimwood J."/>
            <person name="Schmutz J."/>
            <person name="Rabbi I.Y."/>
            <person name="Egesi C."/>
            <person name="Nauluvula P."/>
            <person name="Lebot V."/>
            <person name="Ndunguru J."/>
            <person name="Mkamilo G."/>
            <person name="Bart R.S."/>
            <person name="Setter T.L."/>
            <person name="Gleadow R.M."/>
            <person name="Kulakow P."/>
            <person name="Ferguson M.E."/>
            <person name="Rounsley S."/>
            <person name="Rokhsar D.S."/>
        </authorList>
    </citation>
    <scope>NUCLEOTIDE SEQUENCE [LARGE SCALE GENOMIC DNA]</scope>
    <source>
        <strain evidence="2">cv. AM560-2</strain>
    </source>
</reference>
<gene>
    <name evidence="1" type="ORF">MANES_10G103100v8</name>
</gene>
<dbReference type="Proteomes" id="UP000091857">
    <property type="component" value="Chromosome 10"/>
</dbReference>